<name>A0A5B7JLP4_PORTR</name>
<proteinExistence type="predicted"/>
<organism evidence="2 3">
    <name type="scientific">Portunus trituberculatus</name>
    <name type="common">Swimming crab</name>
    <name type="synonym">Neptunus trituberculatus</name>
    <dbReference type="NCBI Taxonomy" id="210409"/>
    <lineage>
        <taxon>Eukaryota</taxon>
        <taxon>Metazoa</taxon>
        <taxon>Ecdysozoa</taxon>
        <taxon>Arthropoda</taxon>
        <taxon>Crustacea</taxon>
        <taxon>Multicrustacea</taxon>
        <taxon>Malacostraca</taxon>
        <taxon>Eumalacostraca</taxon>
        <taxon>Eucarida</taxon>
        <taxon>Decapoda</taxon>
        <taxon>Pleocyemata</taxon>
        <taxon>Brachyura</taxon>
        <taxon>Eubrachyura</taxon>
        <taxon>Portunoidea</taxon>
        <taxon>Portunidae</taxon>
        <taxon>Portuninae</taxon>
        <taxon>Portunus</taxon>
    </lineage>
</organism>
<accession>A0A5B7JLP4</accession>
<dbReference type="EMBL" id="VSRR010110804">
    <property type="protein sequence ID" value="MPC97640.1"/>
    <property type="molecule type" value="Genomic_DNA"/>
</dbReference>
<evidence type="ECO:0000313" key="2">
    <source>
        <dbReference type="EMBL" id="MPC97640.1"/>
    </source>
</evidence>
<evidence type="ECO:0000256" key="1">
    <source>
        <dbReference type="SAM" id="MobiDB-lite"/>
    </source>
</evidence>
<dbReference type="Proteomes" id="UP000324222">
    <property type="component" value="Unassembled WGS sequence"/>
</dbReference>
<sequence length="88" mass="9086">MSTSPQRCSPTPPSGATTSSCVAPWSRATWEGGTGELDVRAEAAVVRVASYSEGQEFTTAACYPMSCGALAGEFRICGEGKGPLLHDS</sequence>
<feature type="region of interest" description="Disordered" evidence="1">
    <location>
        <begin position="1"/>
        <end position="21"/>
    </location>
</feature>
<comment type="caution">
    <text evidence="2">The sequence shown here is derived from an EMBL/GenBank/DDBJ whole genome shotgun (WGS) entry which is preliminary data.</text>
</comment>
<dbReference type="AlphaFoldDB" id="A0A5B7JLP4"/>
<keyword evidence="3" id="KW-1185">Reference proteome</keyword>
<reference evidence="2 3" key="1">
    <citation type="submission" date="2019-05" db="EMBL/GenBank/DDBJ databases">
        <title>Another draft genome of Portunus trituberculatus and its Hox gene families provides insights of decapod evolution.</title>
        <authorList>
            <person name="Jeong J.-H."/>
            <person name="Song I."/>
            <person name="Kim S."/>
            <person name="Choi T."/>
            <person name="Kim D."/>
            <person name="Ryu S."/>
            <person name="Kim W."/>
        </authorList>
    </citation>
    <scope>NUCLEOTIDE SEQUENCE [LARGE SCALE GENOMIC DNA]</scope>
    <source>
        <tissue evidence="2">Muscle</tissue>
    </source>
</reference>
<dbReference type="PROSITE" id="PS51257">
    <property type="entry name" value="PROKAR_LIPOPROTEIN"/>
    <property type="match status" value="1"/>
</dbReference>
<evidence type="ECO:0000313" key="3">
    <source>
        <dbReference type="Proteomes" id="UP000324222"/>
    </source>
</evidence>
<gene>
    <name evidence="2" type="ORF">E2C01_092964</name>
</gene>
<protein>
    <submittedName>
        <fullName evidence="2">Uncharacterized protein</fullName>
    </submittedName>
</protein>